<feature type="region of interest" description="Disordered" evidence="7">
    <location>
        <begin position="1"/>
        <end position="20"/>
    </location>
</feature>
<comment type="subcellular location">
    <subcellularLocation>
        <location evidence="1">Nucleus</location>
    </subcellularLocation>
</comment>
<evidence type="ECO:0000256" key="5">
    <source>
        <dbReference type="ARBA" id="ARBA00023163"/>
    </source>
</evidence>
<dbReference type="Pfam" id="PF04082">
    <property type="entry name" value="Fungal_trans"/>
    <property type="match status" value="1"/>
</dbReference>
<evidence type="ECO:0000313" key="10">
    <source>
        <dbReference type="Proteomes" id="UP000799439"/>
    </source>
</evidence>
<dbReference type="Proteomes" id="UP000799439">
    <property type="component" value="Unassembled WGS sequence"/>
</dbReference>
<dbReference type="GO" id="GO:0006351">
    <property type="term" value="P:DNA-templated transcription"/>
    <property type="evidence" value="ECO:0007669"/>
    <property type="project" value="InterPro"/>
</dbReference>
<dbReference type="SUPFAM" id="SSF57701">
    <property type="entry name" value="Zn2/Cys6 DNA-binding domain"/>
    <property type="match status" value="1"/>
</dbReference>
<feature type="compositionally biased region" description="Low complexity" evidence="7">
    <location>
        <begin position="166"/>
        <end position="176"/>
    </location>
</feature>
<keyword evidence="4" id="KW-0238">DNA-binding</keyword>
<dbReference type="SMART" id="SM00066">
    <property type="entry name" value="GAL4"/>
    <property type="match status" value="1"/>
</dbReference>
<keyword evidence="10" id="KW-1185">Reference proteome</keyword>
<dbReference type="EMBL" id="ML996085">
    <property type="protein sequence ID" value="KAF2152900.1"/>
    <property type="molecule type" value="Genomic_DNA"/>
</dbReference>
<evidence type="ECO:0000259" key="8">
    <source>
        <dbReference type="PROSITE" id="PS50048"/>
    </source>
</evidence>
<dbReference type="PANTHER" id="PTHR47540">
    <property type="entry name" value="THIAMINE REPRESSIBLE GENES REGULATORY PROTEIN THI5"/>
    <property type="match status" value="1"/>
</dbReference>
<dbReference type="Pfam" id="PF00172">
    <property type="entry name" value="Zn_clus"/>
    <property type="match status" value="1"/>
</dbReference>
<comment type="caution">
    <text evidence="9">The sequence shown here is derived from an EMBL/GenBank/DDBJ whole genome shotgun (WGS) entry which is preliminary data.</text>
</comment>
<sequence>MERTSESPPRKRARKRTSNACARCRQQKIKCSGNLPCDHCKKRSLTCSFDDRYQRVSISRNFLAQLQRQAFEQGARRSSTLNDDESNDTEHLDPSLRNTQDATNFSNSNESAANIDFDSTGHSRVRSIESNIRQSHDRPRQDGLIDFEAVAGRITPAQSPVPANMGSDQDGQQVDQSESRPSETSRPSEGISDKPEWPLTNPLLSASEGSPSFVFDKIGRTLYLGTSSNWAFGRRALSIAHQRNVGDSLPTTSLLFDGVTYDLGWDGRRGPIDFDKSILPTADYALFLINAVKFHCSQLYHLFDEQVFMREFTRFHDDPAAVERDSPLWYIHYLLILAFGKAFVVRTGKGRHPPGGDLFVQAMKLLPEFTTTFLCSDPVQAVEVLCCAALYLQCIDSRCAAHNKIGQALRIALYSGMHTEMSDQHLSYETLERCREAWWTVYVLDRQMSSLLGSPCSISDDDISACLPFFSGSRQKFAALNVQVKLSKATAMILQTVYGRNKNFLTSIKGALKAIAEANDERVSIFAIDLKGGAGSISRVSAYLHLFHHQCIILATRPLLFKFWIERSGSTASIRIPSSDGSRALMKSCVGSALQSLNILEALQSHNLLESFLPFDMELAFSSGVVLALAEVVDPSLMRSVGSWLNKALSALEEMSTRGNLIASYHRSELKLLHENLHQIMTVPAGSLATGLHAGIGSAPMTNDVPNLPYEGLDGQSHISSENMGGWPTDDGFSGEQWTDVVNSLDELTGLDALESAFFVQMGDPTPQY</sequence>
<dbReference type="PROSITE" id="PS50048">
    <property type="entry name" value="ZN2_CY6_FUNGAL_2"/>
    <property type="match status" value="1"/>
</dbReference>
<name>A0A9P4J2I0_9PEZI</name>
<dbReference type="InterPro" id="IPR036864">
    <property type="entry name" value="Zn2-C6_fun-type_DNA-bd_sf"/>
</dbReference>
<dbReference type="GO" id="GO:0005634">
    <property type="term" value="C:nucleus"/>
    <property type="evidence" value="ECO:0007669"/>
    <property type="project" value="UniProtKB-SubCell"/>
</dbReference>
<dbReference type="InterPro" id="IPR007219">
    <property type="entry name" value="XnlR_reg_dom"/>
</dbReference>
<dbReference type="OrthoDB" id="5464at2759"/>
<proteinExistence type="predicted"/>
<dbReference type="CDD" id="cd12148">
    <property type="entry name" value="fungal_TF_MHR"/>
    <property type="match status" value="1"/>
</dbReference>
<dbReference type="Gene3D" id="4.10.240.10">
    <property type="entry name" value="Zn(2)-C6 fungal-type DNA-binding domain"/>
    <property type="match status" value="1"/>
</dbReference>
<evidence type="ECO:0000256" key="2">
    <source>
        <dbReference type="ARBA" id="ARBA00022723"/>
    </source>
</evidence>
<dbReference type="SMART" id="SM00906">
    <property type="entry name" value="Fungal_trans"/>
    <property type="match status" value="1"/>
</dbReference>
<keyword evidence="6" id="KW-0539">Nucleus</keyword>
<dbReference type="GO" id="GO:0000981">
    <property type="term" value="F:DNA-binding transcription factor activity, RNA polymerase II-specific"/>
    <property type="evidence" value="ECO:0007669"/>
    <property type="project" value="InterPro"/>
</dbReference>
<evidence type="ECO:0000256" key="7">
    <source>
        <dbReference type="SAM" id="MobiDB-lite"/>
    </source>
</evidence>
<dbReference type="CDD" id="cd00067">
    <property type="entry name" value="GAL4"/>
    <property type="match status" value="1"/>
</dbReference>
<dbReference type="GO" id="GO:0008270">
    <property type="term" value="F:zinc ion binding"/>
    <property type="evidence" value="ECO:0007669"/>
    <property type="project" value="InterPro"/>
</dbReference>
<dbReference type="PANTHER" id="PTHR47540:SF6">
    <property type="entry name" value="ZN(II)2CYS6 TRANSCRIPTION FACTOR (EUROFUNG)"/>
    <property type="match status" value="1"/>
</dbReference>
<feature type="domain" description="Zn(2)-C6 fungal-type" evidence="8">
    <location>
        <begin position="20"/>
        <end position="49"/>
    </location>
</feature>
<dbReference type="PROSITE" id="PS00463">
    <property type="entry name" value="ZN2_CY6_FUNGAL_1"/>
    <property type="match status" value="1"/>
</dbReference>
<evidence type="ECO:0000256" key="3">
    <source>
        <dbReference type="ARBA" id="ARBA00023015"/>
    </source>
</evidence>
<protein>
    <recommendedName>
        <fullName evidence="8">Zn(2)-C6 fungal-type domain-containing protein</fullName>
    </recommendedName>
</protein>
<feature type="region of interest" description="Disordered" evidence="7">
    <location>
        <begin position="74"/>
        <end position="122"/>
    </location>
</feature>
<feature type="compositionally biased region" description="Polar residues" evidence="7">
    <location>
        <begin position="96"/>
        <end position="112"/>
    </location>
</feature>
<evidence type="ECO:0000256" key="4">
    <source>
        <dbReference type="ARBA" id="ARBA00023125"/>
    </source>
</evidence>
<keyword evidence="3" id="KW-0805">Transcription regulation</keyword>
<dbReference type="AlphaFoldDB" id="A0A9P4J2I0"/>
<dbReference type="InterPro" id="IPR001138">
    <property type="entry name" value="Zn2Cys6_DnaBD"/>
</dbReference>
<accession>A0A9P4J2I0</accession>
<gene>
    <name evidence="9" type="ORF">K461DRAFT_254853</name>
</gene>
<keyword evidence="2" id="KW-0479">Metal-binding</keyword>
<evidence type="ECO:0000256" key="6">
    <source>
        <dbReference type="ARBA" id="ARBA00023242"/>
    </source>
</evidence>
<dbReference type="GO" id="GO:0045944">
    <property type="term" value="P:positive regulation of transcription by RNA polymerase II"/>
    <property type="evidence" value="ECO:0007669"/>
    <property type="project" value="TreeGrafter"/>
</dbReference>
<keyword evidence="5" id="KW-0804">Transcription</keyword>
<evidence type="ECO:0000256" key="1">
    <source>
        <dbReference type="ARBA" id="ARBA00004123"/>
    </source>
</evidence>
<feature type="region of interest" description="Disordered" evidence="7">
    <location>
        <begin position="157"/>
        <end position="202"/>
    </location>
</feature>
<evidence type="ECO:0000313" key="9">
    <source>
        <dbReference type="EMBL" id="KAF2152900.1"/>
    </source>
</evidence>
<organism evidence="9 10">
    <name type="scientific">Myriangium duriaei CBS 260.36</name>
    <dbReference type="NCBI Taxonomy" id="1168546"/>
    <lineage>
        <taxon>Eukaryota</taxon>
        <taxon>Fungi</taxon>
        <taxon>Dikarya</taxon>
        <taxon>Ascomycota</taxon>
        <taxon>Pezizomycotina</taxon>
        <taxon>Dothideomycetes</taxon>
        <taxon>Dothideomycetidae</taxon>
        <taxon>Myriangiales</taxon>
        <taxon>Myriangiaceae</taxon>
        <taxon>Myriangium</taxon>
    </lineage>
</organism>
<reference evidence="9" key="1">
    <citation type="journal article" date="2020" name="Stud. Mycol.">
        <title>101 Dothideomycetes genomes: a test case for predicting lifestyles and emergence of pathogens.</title>
        <authorList>
            <person name="Haridas S."/>
            <person name="Albert R."/>
            <person name="Binder M."/>
            <person name="Bloem J."/>
            <person name="Labutti K."/>
            <person name="Salamov A."/>
            <person name="Andreopoulos B."/>
            <person name="Baker S."/>
            <person name="Barry K."/>
            <person name="Bills G."/>
            <person name="Bluhm B."/>
            <person name="Cannon C."/>
            <person name="Castanera R."/>
            <person name="Culley D."/>
            <person name="Daum C."/>
            <person name="Ezra D."/>
            <person name="Gonzalez J."/>
            <person name="Henrissat B."/>
            <person name="Kuo A."/>
            <person name="Liang C."/>
            <person name="Lipzen A."/>
            <person name="Lutzoni F."/>
            <person name="Magnuson J."/>
            <person name="Mondo S."/>
            <person name="Nolan M."/>
            <person name="Ohm R."/>
            <person name="Pangilinan J."/>
            <person name="Park H.-J."/>
            <person name="Ramirez L."/>
            <person name="Alfaro M."/>
            <person name="Sun H."/>
            <person name="Tritt A."/>
            <person name="Yoshinaga Y."/>
            <person name="Zwiers L.-H."/>
            <person name="Turgeon B."/>
            <person name="Goodwin S."/>
            <person name="Spatafora J."/>
            <person name="Crous P."/>
            <person name="Grigoriev I."/>
        </authorList>
    </citation>
    <scope>NUCLEOTIDE SEQUENCE</scope>
    <source>
        <strain evidence="9">CBS 260.36</strain>
    </source>
</reference>
<dbReference type="InterPro" id="IPR051711">
    <property type="entry name" value="Stress_Response_Reg"/>
</dbReference>
<dbReference type="GO" id="GO:0043565">
    <property type="term" value="F:sequence-specific DNA binding"/>
    <property type="evidence" value="ECO:0007669"/>
    <property type="project" value="TreeGrafter"/>
</dbReference>